<sequence length="559" mass="62823">MDRTCLDDVSSTEESNSVPNFNHVKRRMVHRKQSMAKSRSEKRKRDRSRPNVGSAADHESTIAVTTVTTYQFYVGDFDKVKFFFRTRLEELNQKVVKPIVTKWLRHLEPSRLGQYGPYSNEPNSGPPWWPKDVPYKEPSHLKAECSIPLGIAIMLIHRKSDDRADKRSGHWMSELKERAMSTLNESRANELTSSTDRTFVEEAKKRAYKIVENLFEHAQSYEDHLAQYDLYEGSGAKDPGNGKHITWSAIPKPVRSSNKRRAVQSSGRTVPEISGDDTEMDETPISPSHKLLVRPAALAIPHSSATPESTTTTESDQTFNPPTPQQPYPIRSPISPLSPSPHPPFRRYTIPKTSFQAATLSHNELLTRYIPASEVRRNSEPHENCCHELQRSYSESSCAPFALQGLQQELCALPHQSQAQTQYIPISGPELHGYVMPNGFHTMPTIMSTATRMYTTQPEYPSPYVQGTSYSTYPSVLPQHVPQYSPYAPPETPMDTKMTIGSCNTSFGSMTTDMDMDTPVIHGLPYASSMQYPSPNLAYCGCRGDFCTCGAAQTTHSRP</sequence>
<feature type="compositionally biased region" description="Basic residues" evidence="1">
    <location>
        <begin position="23"/>
        <end position="47"/>
    </location>
</feature>
<evidence type="ECO:0000313" key="3">
    <source>
        <dbReference type="EMBL" id="KAF2715201.1"/>
    </source>
</evidence>
<keyword evidence="4" id="KW-1185">Reference proteome</keyword>
<dbReference type="Pfam" id="PF11001">
    <property type="entry name" value="AFUB_07903_YDR124W_hel"/>
    <property type="match status" value="1"/>
</dbReference>
<dbReference type="AlphaFoldDB" id="A0A6G1KS35"/>
<evidence type="ECO:0000256" key="1">
    <source>
        <dbReference type="SAM" id="MobiDB-lite"/>
    </source>
</evidence>
<evidence type="ECO:0000313" key="4">
    <source>
        <dbReference type="Proteomes" id="UP000799428"/>
    </source>
</evidence>
<dbReference type="PANTHER" id="PTHR36102">
    <property type="entry name" value="CHROMOSOME 10, WHOLE GENOME SHOTGUN SEQUENCE"/>
    <property type="match status" value="1"/>
</dbReference>
<feature type="region of interest" description="Disordered" evidence="1">
    <location>
        <begin position="300"/>
        <end position="341"/>
    </location>
</feature>
<gene>
    <name evidence="3" type="ORF">K504DRAFT_21992</name>
</gene>
<dbReference type="Proteomes" id="UP000799428">
    <property type="component" value="Unassembled WGS sequence"/>
</dbReference>
<dbReference type="OrthoDB" id="5338458at2759"/>
<dbReference type="PANTHER" id="PTHR36102:SF1">
    <property type="entry name" value="YDR124W-LIKE HELICAL BUNDLE DOMAIN-CONTAINING PROTEIN"/>
    <property type="match status" value="1"/>
</dbReference>
<feature type="domain" description="Subtelomeric hrmA-associated cluster protein AFUB-079030/YDR124W-like helical bundle" evidence="2">
    <location>
        <begin position="74"/>
        <end position="182"/>
    </location>
</feature>
<proteinExistence type="predicted"/>
<accession>A0A6G1KS35</accession>
<dbReference type="InterPro" id="IPR021264">
    <property type="entry name" value="AFUB_079030/YDR124W-like"/>
</dbReference>
<feature type="region of interest" description="Disordered" evidence="1">
    <location>
        <begin position="1"/>
        <end position="57"/>
    </location>
</feature>
<protein>
    <recommendedName>
        <fullName evidence="2">Subtelomeric hrmA-associated cluster protein AFUB-079030/YDR124W-like helical bundle domain-containing protein</fullName>
    </recommendedName>
</protein>
<feature type="compositionally biased region" description="Low complexity" evidence="1">
    <location>
        <begin position="303"/>
        <end position="315"/>
    </location>
</feature>
<name>A0A6G1KS35_9PLEO</name>
<dbReference type="InterPro" id="IPR047092">
    <property type="entry name" value="AFUB_07903/YDR124W-like_hel"/>
</dbReference>
<dbReference type="EMBL" id="MU005764">
    <property type="protein sequence ID" value="KAF2715201.1"/>
    <property type="molecule type" value="Genomic_DNA"/>
</dbReference>
<feature type="region of interest" description="Disordered" evidence="1">
    <location>
        <begin position="253"/>
        <end position="285"/>
    </location>
</feature>
<evidence type="ECO:0000259" key="2">
    <source>
        <dbReference type="Pfam" id="PF11001"/>
    </source>
</evidence>
<reference evidence="3" key="1">
    <citation type="journal article" date="2020" name="Stud. Mycol.">
        <title>101 Dothideomycetes genomes: a test case for predicting lifestyles and emergence of pathogens.</title>
        <authorList>
            <person name="Haridas S."/>
            <person name="Albert R."/>
            <person name="Binder M."/>
            <person name="Bloem J."/>
            <person name="Labutti K."/>
            <person name="Salamov A."/>
            <person name="Andreopoulos B."/>
            <person name="Baker S."/>
            <person name="Barry K."/>
            <person name="Bills G."/>
            <person name="Bluhm B."/>
            <person name="Cannon C."/>
            <person name="Castanera R."/>
            <person name="Culley D."/>
            <person name="Daum C."/>
            <person name="Ezra D."/>
            <person name="Gonzalez J."/>
            <person name="Henrissat B."/>
            <person name="Kuo A."/>
            <person name="Liang C."/>
            <person name="Lipzen A."/>
            <person name="Lutzoni F."/>
            <person name="Magnuson J."/>
            <person name="Mondo S."/>
            <person name="Nolan M."/>
            <person name="Ohm R."/>
            <person name="Pangilinan J."/>
            <person name="Park H.-J."/>
            <person name="Ramirez L."/>
            <person name="Alfaro M."/>
            <person name="Sun H."/>
            <person name="Tritt A."/>
            <person name="Yoshinaga Y."/>
            <person name="Zwiers L.-H."/>
            <person name="Turgeon B."/>
            <person name="Goodwin S."/>
            <person name="Spatafora J."/>
            <person name="Crous P."/>
            <person name="Grigoriev I."/>
        </authorList>
    </citation>
    <scope>NUCLEOTIDE SEQUENCE</scope>
    <source>
        <strain evidence="3">CBS 279.74</strain>
    </source>
</reference>
<organism evidence="3 4">
    <name type="scientific">Pleomassaria siparia CBS 279.74</name>
    <dbReference type="NCBI Taxonomy" id="1314801"/>
    <lineage>
        <taxon>Eukaryota</taxon>
        <taxon>Fungi</taxon>
        <taxon>Dikarya</taxon>
        <taxon>Ascomycota</taxon>
        <taxon>Pezizomycotina</taxon>
        <taxon>Dothideomycetes</taxon>
        <taxon>Pleosporomycetidae</taxon>
        <taxon>Pleosporales</taxon>
        <taxon>Pleomassariaceae</taxon>
        <taxon>Pleomassaria</taxon>
    </lineage>
</organism>